<feature type="domain" description="Tetrapyrrole methylase" evidence="6">
    <location>
        <begin position="12"/>
        <end position="107"/>
    </location>
</feature>
<keyword evidence="2" id="KW-0169">Cobalamin biosynthesis</keyword>
<dbReference type="InParanoid" id="D6Z408"/>
<dbReference type="PANTHER" id="PTHR47036">
    <property type="entry name" value="COBALT-FACTOR III C(17)-METHYLTRANSFERASE-RELATED"/>
    <property type="match status" value="1"/>
</dbReference>
<evidence type="ECO:0000256" key="3">
    <source>
        <dbReference type="ARBA" id="ARBA00022603"/>
    </source>
</evidence>
<gene>
    <name evidence="7" type="ordered locus">DaAHT2_1588</name>
</gene>
<dbReference type="GO" id="GO:0009236">
    <property type="term" value="P:cobalamin biosynthetic process"/>
    <property type="evidence" value="ECO:0007669"/>
    <property type="project" value="UniProtKB-UniPathway"/>
</dbReference>
<dbReference type="OrthoDB" id="9772960at2"/>
<dbReference type="GO" id="GO:0008168">
    <property type="term" value="F:methyltransferase activity"/>
    <property type="evidence" value="ECO:0007669"/>
    <property type="project" value="UniProtKB-KW"/>
</dbReference>
<evidence type="ECO:0000259" key="6">
    <source>
        <dbReference type="Pfam" id="PF00590"/>
    </source>
</evidence>
<feature type="domain" description="Tetrapyrrole methylase" evidence="6">
    <location>
        <begin position="135"/>
        <end position="246"/>
    </location>
</feature>
<dbReference type="InterPro" id="IPR051810">
    <property type="entry name" value="Precorrin_MeTrfase"/>
</dbReference>
<organism evidence="7 8">
    <name type="scientific">Desulfurivibrio alkaliphilus (strain DSM 19089 / UNIQEM U267 / AHT2)</name>
    <dbReference type="NCBI Taxonomy" id="589865"/>
    <lineage>
        <taxon>Bacteria</taxon>
        <taxon>Pseudomonadati</taxon>
        <taxon>Thermodesulfobacteriota</taxon>
        <taxon>Desulfobulbia</taxon>
        <taxon>Desulfobulbales</taxon>
        <taxon>Desulfobulbaceae</taxon>
        <taxon>Desulfurivibrio</taxon>
    </lineage>
</organism>
<dbReference type="KEGG" id="dak:DaAHT2_1588"/>
<dbReference type="EMBL" id="CP001940">
    <property type="protein sequence ID" value="ADH86283.1"/>
    <property type="molecule type" value="Genomic_DNA"/>
</dbReference>
<dbReference type="InterPro" id="IPR014776">
    <property type="entry name" value="4pyrrole_Mease_sub2"/>
</dbReference>
<keyword evidence="8" id="KW-1185">Reference proteome</keyword>
<dbReference type="InterPro" id="IPR014777">
    <property type="entry name" value="4pyrrole_Mease_sub1"/>
</dbReference>
<dbReference type="Proteomes" id="UP000001508">
    <property type="component" value="Chromosome"/>
</dbReference>
<dbReference type="Gene3D" id="3.30.950.10">
    <property type="entry name" value="Methyltransferase, Cobalt-precorrin-4 Transmethylase, Domain 2"/>
    <property type="match status" value="1"/>
</dbReference>
<dbReference type="PANTHER" id="PTHR47036:SF1">
    <property type="entry name" value="COBALT-FACTOR III C(17)-METHYLTRANSFERASE-RELATED"/>
    <property type="match status" value="1"/>
</dbReference>
<dbReference type="CDD" id="cd11646">
    <property type="entry name" value="Precorrin_3B_C17_MT"/>
    <property type="match status" value="1"/>
</dbReference>
<dbReference type="Pfam" id="PF00590">
    <property type="entry name" value="TP_methylase"/>
    <property type="match status" value="2"/>
</dbReference>
<dbReference type="AlphaFoldDB" id="D6Z408"/>
<evidence type="ECO:0000313" key="7">
    <source>
        <dbReference type="EMBL" id="ADH86283.1"/>
    </source>
</evidence>
<dbReference type="Gene3D" id="3.40.1010.10">
    <property type="entry name" value="Cobalt-precorrin-4 Transmethylase, Domain 1"/>
    <property type="match status" value="1"/>
</dbReference>
<evidence type="ECO:0000256" key="4">
    <source>
        <dbReference type="ARBA" id="ARBA00022679"/>
    </source>
</evidence>
<protein>
    <submittedName>
        <fullName evidence="7">Precorrin-3B C17-methyltransferase</fullName>
    </submittedName>
</protein>
<dbReference type="GO" id="GO:0032259">
    <property type="term" value="P:methylation"/>
    <property type="evidence" value="ECO:0007669"/>
    <property type="project" value="UniProtKB-KW"/>
</dbReference>
<reference evidence="8" key="1">
    <citation type="submission" date="2010-02" db="EMBL/GenBank/DDBJ databases">
        <title>Complete sequence of Desulfurivibrio alkaliphilus AHT2.</title>
        <authorList>
            <consortium name="US DOE Joint Genome Institute"/>
            <person name="Pitluck S."/>
            <person name="Chertkov O."/>
            <person name="Detter J.C."/>
            <person name="Han C."/>
            <person name="Tapia R."/>
            <person name="Larimer F."/>
            <person name="Land M."/>
            <person name="Hauser L."/>
            <person name="Kyrpides N."/>
            <person name="Mikhailova N."/>
            <person name="Sorokin D.Y."/>
            <person name="Muyzer G."/>
            <person name="Woyke T."/>
        </authorList>
    </citation>
    <scope>NUCLEOTIDE SEQUENCE [LARGE SCALE GENOMIC DNA]</scope>
    <source>
        <strain evidence="8">DSM 19089 / UNIQEM U267 / AHT2</strain>
    </source>
</reference>
<keyword evidence="3 7" id="KW-0489">Methyltransferase</keyword>
<dbReference type="InterPro" id="IPR000878">
    <property type="entry name" value="4pyrrol_Mease"/>
</dbReference>
<dbReference type="InterPro" id="IPR006363">
    <property type="entry name" value="Cbl_synth_CobJ/CibH_dom"/>
</dbReference>
<dbReference type="eggNOG" id="COG1010">
    <property type="taxonomic scope" value="Bacteria"/>
</dbReference>
<accession>D6Z408</accession>
<evidence type="ECO:0000313" key="8">
    <source>
        <dbReference type="Proteomes" id="UP000001508"/>
    </source>
</evidence>
<dbReference type="InterPro" id="IPR035996">
    <property type="entry name" value="4pyrrol_Methylase_sf"/>
</dbReference>
<evidence type="ECO:0000256" key="5">
    <source>
        <dbReference type="ARBA" id="ARBA00022691"/>
    </source>
</evidence>
<dbReference type="SUPFAM" id="SSF53790">
    <property type="entry name" value="Tetrapyrrole methylase"/>
    <property type="match status" value="1"/>
</dbReference>
<proteinExistence type="predicted"/>
<sequence length="287" mass="30494">MAQRDSGPGPGKLYLVGTGPGGPEHLTGAAIAAIGEADCIIGYHTYLELIPELLAGKEVISSEMMKEVQRCRRALELAEQGRKVALVSGGDPGIYAMAGLVFELVREGQAKRPADSELHPAGDTPGDTAVAPPAACLPVAIEVIPGIAALNACAARLGAPLMHDFAAVSLSDLLTPWETIAKRLQAVAAADFVTAIYNPRSKRRTEQIVQAREIFLAHRDPQTPVGIVTAATRPEEKIILTTLAEMPLEAIGMQSTVIIGNSQSYTWNELLITPRGYGRKYNLQPTA</sequence>
<dbReference type="UniPathway" id="UPA00148"/>
<comment type="pathway">
    <text evidence="1">Cofactor biosynthesis; adenosylcobalamin biosynthesis.</text>
</comment>
<name>D6Z408_DESAT</name>
<keyword evidence="5" id="KW-0949">S-adenosyl-L-methionine</keyword>
<evidence type="ECO:0000256" key="1">
    <source>
        <dbReference type="ARBA" id="ARBA00004953"/>
    </source>
</evidence>
<dbReference type="STRING" id="589865.DaAHT2_1588"/>
<keyword evidence="4 7" id="KW-0808">Transferase</keyword>
<dbReference type="HOGENOM" id="CLU_047948_2_0_7"/>
<dbReference type="RefSeq" id="WP_013163810.1">
    <property type="nucleotide sequence ID" value="NC_014216.1"/>
</dbReference>
<evidence type="ECO:0000256" key="2">
    <source>
        <dbReference type="ARBA" id="ARBA00022573"/>
    </source>
</evidence>